<name>A0A160FPR2_9BURK</name>
<dbReference type="Pfam" id="PF03466">
    <property type="entry name" value="LysR_substrate"/>
    <property type="match status" value="1"/>
</dbReference>
<dbReference type="FunFam" id="1.10.10.10:FF:000001">
    <property type="entry name" value="LysR family transcriptional regulator"/>
    <property type="match status" value="1"/>
</dbReference>
<evidence type="ECO:0000256" key="1">
    <source>
        <dbReference type="ARBA" id="ARBA00009437"/>
    </source>
</evidence>
<sequence>MDKLLSLRAFVEVAEAGGFSSAARRLDLATSSVMRSVDSLEKELGAVLLNRTTRQVTLSDAGTAYYAKAKKLLEDLADADASVSDRSGEPSGPLRVSVPVAFGSRRIAPSLTVFLQKYPKLELDVKLSDAFVDLVSERIDVAIRLGEVAAMADVVSKRVGIFTRYLVASSEYLDRAGYPASPDELIDHECLRFTYTTEPQVWTFSRDKEEKRVPVTGRLKANSSEVLREAALDGMGIALLPDWLVASDVQSGALTRLFAEFEAGPNDARAVVSALYLPNQRGSRRVNAFIDFVSELAGRPQ</sequence>
<dbReference type="KEGG" id="buz:AYM40_11555"/>
<dbReference type="InterPro" id="IPR036388">
    <property type="entry name" value="WH-like_DNA-bd_sf"/>
</dbReference>
<accession>A0A160FPR2</accession>
<dbReference type="PROSITE" id="PS50931">
    <property type="entry name" value="HTH_LYSR"/>
    <property type="match status" value="1"/>
</dbReference>
<gene>
    <name evidence="6" type="ORF">AYM40_11555</name>
</gene>
<reference evidence="6 7" key="1">
    <citation type="journal article" date="2016" name="Gene">
        <title>PacBio SMRT assembly of a complex multi-replicon genome reveals chlorocatechol degradative operon in a region of genome plasticity.</title>
        <authorList>
            <person name="Ricker N."/>
            <person name="Shen S.Y."/>
            <person name="Goordial J."/>
            <person name="Jin S."/>
            <person name="Fulthorpe R.R."/>
        </authorList>
    </citation>
    <scope>NUCLEOTIDE SEQUENCE [LARGE SCALE GENOMIC DNA]</scope>
    <source>
        <strain evidence="6 7">OLGA172</strain>
    </source>
</reference>
<evidence type="ECO:0000256" key="4">
    <source>
        <dbReference type="ARBA" id="ARBA00023163"/>
    </source>
</evidence>
<dbReference type="RefSeq" id="WP_063497965.1">
    <property type="nucleotide sequence ID" value="NZ_CP014578.1"/>
</dbReference>
<dbReference type="GO" id="GO:0003700">
    <property type="term" value="F:DNA-binding transcription factor activity"/>
    <property type="evidence" value="ECO:0007669"/>
    <property type="project" value="InterPro"/>
</dbReference>
<keyword evidence="4" id="KW-0804">Transcription</keyword>
<keyword evidence="7" id="KW-1185">Reference proteome</keyword>
<dbReference type="SUPFAM" id="SSF46785">
    <property type="entry name" value="Winged helix' DNA-binding domain"/>
    <property type="match status" value="1"/>
</dbReference>
<dbReference type="InterPro" id="IPR005119">
    <property type="entry name" value="LysR_subst-bd"/>
</dbReference>
<dbReference type="OrthoDB" id="8705920at2"/>
<protein>
    <submittedName>
        <fullName evidence="6">LysR family transcriptional regulator</fullName>
    </submittedName>
</protein>
<dbReference type="InterPro" id="IPR058163">
    <property type="entry name" value="LysR-type_TF_proteobact-type"/>
</dbReference>
<keyword evidence="2" id="KW-0805">Transcription regulation</keyword>
<dbReference type="AlphaFoldDB" id="A0A160FPR2"/>
<dbReference type="InterPro" id="IPR036390">
    <property type="entry name" value="WH_DNA-bd_sf"/>
</dbReference>
<dbReference type="Proteomes" id="UP000076852">
    <property type="component" value="Chromosome 1"/>
</dbReference>
<dbReference type="PANTHER" id="PTHR30537">
    <property type="entry name" value="HTH-TYPE TRANSCRIPTIONAL REGULATOR"/>
    <property type="match status" value="1"/>
</dbReference>
<evidence type="ECO:0000313" key="6">
    <source>
        <dbReference type="EMBL" id="ANB74671.1"/>
    </source>
</evidence>
<dbReference type="SUPFAM" id="SSF53850">
    <property type="entry name" value="Periplasmic binding protein-like II"/>
    <property type="match status" value="1"/>
</dbReference>
<dbReference type="Pfam" id="PF00126">
    <property type="entry name" value="HTH_1"/>
    <property type="match status" value="1"/>
</dbReference>
<dbReference type="PANTHER" id="PTHR30537:SF5">
    <property type="entry name" value="HTH-TYPE TRANSCRIPTIONAL ACTIVATOR TTDR-RELATED"/>
    <property type="match status" value="1"/>
</dbReference>
<dbReference type="Gene3D" id="3.40.190.290">
    <property type="match status" value="1"/>
</dbReference>
<dbReference type="GO" id="GO:0003677">
    <property type="term" value="F:DNA binding"/>
    <property type="evidence" value="ECO:0007669"/>
    <property type="project" value="UniProtKB-KW"/>
</dbReference>
<evidence type="ECO:0000256" key="2">
    <source>
        <dbReference type="ARBA" id="ARBA00023015"/>
    </source>
</evidence>
<dbReference type="EMBL" id="CP014578">
    <property type="protein sequence ID" value="ANB74671.1"/>
    <property type="molecule type" value="Genomic_DNA"/>
</dbReference>
<evidence type="ECO:0000313" key="7">
    <source>
        <dbReference type="Proteomes" id="UP000076852"/>
    </source>
</evidence>
<evidence type="ECO:0000259" key="5">
    <source>
        <dbReference type="PROSITE" id="PS50931"/>
    </source>
</evidence>
<keyword evidence="3" id="KW-0238">DNA-binding</keyword>
<dbReference type="InterPro" id="IPR000847">
    <property type="entry name" value="LysR_HTH_N"/>
</dbReference>
<dbReference type="Gene3D" id="1.10.10.10">
    <property type="entry name" value="Winged helix-like DNA-binding domain superfamily/Winged helix DNA-binding domain"/>
    <property type="match status" value="1"/>
</dbReference>
<dbReference type="STRING" id="1804984.AYM40_11555"/>
<comment type="similarity">
    <text evidence="1">Belongs to the LysR transcriptional regulatory family.</text>
</comment>
<dbReference type="CDD" id="cd08422">
    <property type="entry name" value="PBP2_CrgA_like"/>
    <property type="match status" value="1"/>
</dbReference>
<evidence type="ECO:0000256" key="3">
    <source>
        <dbReference type="ARBA" id="ARBA00023125"/>
    </source>
</evidence>
<feature type="domain" description="HTH lysR-type" evidence="5">
    <location>
        <begin position="1"/>
        <end position="59"/>
    </location>
</feature>
<proteinExistence type="inferred from homology"/>
<organism evidence="6 7">
    <name type="scientific">Paraburkholderia phytofirmans OLGA172</name>
    <dbReference type="NCBI Taxonomy" id="1417228"/>
    <lineage>
        <taxon>Bacteria</taxon>
        <taxon>Pseudomonadati</taxon>
        <taxon>Pseudomonadota</taxon>
        <taxon>Betaproteobacteria</taxon>
        <taxon>Burkholderiales</taxon>
        <taxon>Burkholderiaceae</taxon>
        <taxon>Paraburkholderia</taxon>
    </lineage>
</organism>